<evidence type="ECO:0000259" key="5">
    <source>
        <dbReference type="Pfam" id="PF00150"/>
    </source>
</evidence>
<evidence type="ECO:0000313" key="6">
    <source>
        <dbReference type="EMBL" id="MXO87522.1"/>
    </source>
</evidence>
<dbReference type="InterPro" id="IPR050386">
    <property type="entry name" value="Glycosyl_hydrolase_5"/>
</dbReference>
<comment type="similarity">
    <text evidence="4">Belongs to the glycosyl hydrolase 5 (cellulase A) family.</text>
</comment>
<gene>
    <name evidence="6" type="ORF">GRI32_02090</name>
</gene>
<protein>
    <submittedName>
        <fullName evidence="6">Cellulase family glycosylhydrolase</fullName>
    </submittedName>
</protein>
<proteinExistence type="inferred from homology"/>
<dbReference type="GO" id="GO:0009251">
    <property type="term" value="P:glucan catabolic process"/>
    <property type="evidence" value="ECO:0007669"/>
    <property type="project" value="TreeGrafter"/>
</dbReference>
<dbReference type="GO" id="GO:0008422">
    <property type="term" value="F:beta-glucosidase activity"/>
    <property type="evidence" value="ECO:0007669"/>
    <property type="project" value="TreeGrafter"/>
</dbReference>
<organism evidence="6 7">
    <name type="scientific">Alteraurantiacibacter aestuarii</name>
    <dbReference type="NCBI Taxonomy" id="650004"/>
    <lineage>
        <taxon>Bacteria</taxon>
        <taxon>Pseudomonadati</taxon>
        <taxon>Pseudomonadota</taxon>
        <taxon>Alphaproteobacteria</taxon>
        <taxon>Sphingomonadales</taxon>
        <taxon>Erythrobacteraceae</taxon>
        <taxon>Alteraurantiacibacter</taxon>
    </lineage>
</organism>
<dbReference type="InterPro" id="IPR001547">
    <property type="entry name" value="Glyco_hydro_5"/>
</dbReference>
<dbReference type="SUPFAM" id="SSF51445">
    <property type="entry name" value="(Trans)glycosidases"/>
    <property type="match status" value="1"/>
</dbReference>
<evidence type="ECO:0000313" key="7">
    <source>
        <dbReference type="Proteomes" id="UP000435243"/>
    </source>
</evidence>
<dbReference type="Proteomes" id="UP000435243">
    <property type="component" value="Unassembled WGS sequence"/>
</dbReference>
<reference evidence="6 7" key="1">
    <citation type="submission" date="2019-12" db="EMBL/GenBank/DDBJ databases">
        <title>Genomic-based taxomic classification of the family Erythrobacteraceae.</title>
        <authorList>
            <person name="Xu L."/>
        </authorList>
    </citation>
    <scope>NUCLEOTIDE SEQUENCE [LARGE SCALE GENOMIC DNA]</scope>
    <source>
        <strain evidence="6 7">JCM 16339</strain>
    </source>
</reference>
<sequence length="297" mass="32861">MANMLEPPNEGDWGRAIFDTDFADIAAAGFETVRLPVRWSNHASYSAPYTIDPSFMARVATVVGQARAAGLRVILNMHHYEDPQGNIFTDPAQQTARLAGMWKQIAERFAGESDMVWFELLNEPHEQLRHTNLLSVLEPALAEVRATNPTRPVVIGGEFWSGINSLATLPLPNDAYLVATFHYYDPFNFTHQGASWIDNPPPMGTTFGSASDLAELNDNVAKARSFISATGRPLFLGEFGAIDQIPLDQRAHYYKMVHDAFAGAQVDGCVWGYTNSFAFRDPATLEWKTPLLQALGL</sequence>
<accession>A0A844ZJS1</accession>
<dbReference type="EMBL" id="WTYY01000001">
    <property type="protein sequence ID" value="MXO87522.1"/>
    <property type="molecule type" value="Genomic_DNA"/>
</dbReference>
<keyword evidence="2 4" id="KW-0378">Hydrolase</keyword>
<dbReference type="Pfam" id="PF00150">
    <property type="entry name" value="Cellulase"/>
    <property type="match status" value="1"/>
</dbReference>
<keyword evidence="3 4" id="KW-0326">Glycosidase</keyword>
<dbReference type="PROSITE" id="PS00659">
    <property type="entry name" value="GLYCOSYL_HYDROL_F5"/>
    <property type="match status" value="1"/>
</dbReference>
<dbReference type="PANTHER" id="PTHR31297">
    <property type="entry name" value="GLUCAN ENDO-1,6-BETA-GLUCOSIDASE B"/>
    <property type="match status" value="1"/>
</dbReference>
<dbReference type="PANTHER" id="PTHR31297:SF17">
    <property type="entry name" value="ENDOGLUCANASE"/>
    <property type="match status" value="1"/>
</dbReference>
<keyword evidence="1" id="KW-0732">Signal</keyword>
<feature type="domain" description="Glycoside hydrolase family 5" evidence="5">
    <location>
        <begin position="11"/>
        <end position="257"/>
    </location>
</feature>
<dbReference type="Gene3D" id="3.20.20.80">
    <property type="entry name" value="Glycosidases"/>
    <property type="match status" value="1"/>
</dbReference>
<evidence type="ECO:0000256" key="4">
    <source>
        <dbReference type="RuleBase" id="RU361153"/>
    </source>
</evidence>
<evidence type="ECO:0000256" key="2">
    <source>
        <dbReference type="ARBA" id="ARBA00022801"/>
    </source>
</evidence>
<evidence type="ECO:0000256" key="3">
    <source>
        <dbReference type="ARBA" id="ARBA00023295"/>
    </source>
</evidence>
<keyword evidence="7" id="KW-1185">Reference proteome</keyword>
<dbReference type="InterPro" id="IPR018087">
    <property type="entry name" value="Glyco_hydro_5_CS"/>
</dbReference>
<dbReference type="GO" id="GO:0009986">
    <property type="term" value="C:cell surface"/>
    <property type="evidence" value="ECO:0007669"/>
    <property type="project" value="TreeGrafter"/>
</dbReference>
<comment type="caution">
    <text evidence="6">The sequence shown here is derived from an EMBL/GenBank/DDBJ whole genome shotgun (WGS) entry which is preliminary data.</text>
</comment>
<dbReference type="InterPro" id="IPR017853">
    <property type="entry name" value="GH"/>
</dbReference>
<evidence type="ECO:0000256" key="1">
    <source>
        <dbReference type="ARBA" id="ARBA00022729"/>
    </source>
</evidence>
<dbReference type="GO" id="GO:0005576">
    <property type="term" value="C:extracellular region"/>
    <property type="evidence" value="ECO:0007669"/>
    <property type="project" value="TreeGrafter"/>
</dbReference>
<dbReference type="OrthoDB" id="9800955at2"/>
<name>A0A844ZJS1_9SPHN</name>
<dbReference type="AlphaFoldDB" id="A0A844ZJS1"/>